<name>A0A1F7KZJ2_9BACT</name>
<feature type="compositionally biased region" description="Gly residues" evidence="2">
    <location>
        <begin position="8"/>
        <end position="36"/>
    </location>
</feature>
<dbReference type="InterPro" id="IPR035205">
    <property type="entry name" value="DUF5320"/>
</dbReference>
<gene>
    <name evidence="3" type="ORF">A3K52_00685</name>
</gene>
<comment type="caution">
    <text evidence="3">The sequence shown here is derived from an EMBL/GenBank/DDBJ whole genome shotgun (WGS) entry which is preliminary data.</text>
</comment>
<reference evidence="3 4" key="1">
    <citation type="journal article" date="2016" name="Nat. Commun.">
        <title>Thousands of microbial genomes shed light on interconnected biogeochemical processes in an aquifer system.</title>
        <authorList>
            <person name="Anantharaman K."/>
            <person name="Brown C.T."/>
            <person name="Hug L.A."/>
            <person name="Sharon I."/>
            <person name="Castelle C.J."/>
            <person name="Probst A.J."/>
            <person name="Thomas B.C."/>
            <person name="Singh A."/>
            <person name="Wilkins M.J."/>
            <person name="Karaoz U."/>
            <person name="Brodie E.L."/>
            <person name="Williams K.H."/>
            <person name="Hubbard S.S."/>
            <person name="Banfield J.F."/>
        </authorList>
    </citation>
    <scope>NUCLEOTIDE SEQUENCE [LARGE SCALE GENOMIC DNA]</scope>
</reference>
<dbReference type="Pfam" id="PF17253">
    <property type="entry name" value="DUF5320"/>
    <property type="match status" value="1"/>
</dbReference>
<evidence type="ECO:0008006" key="5">
    <source>
        <dbReference type="Google" id="ProtNLM"/>
    </source>
</evidence>
<protein>
    <recommendedName>
        <fullName evidence="5">Cytoplasmic protein</fullName>
    </recommendedName>
</protein>
<dbReference type="AlphaFoldDB" id="A0A1F7KZJ2"/>
<keyword evidence="1" id="KW-0175">Coiled coil</keyword>
<evidence type="ECO:0000313" key="3">
    <source>
        <dbReference type="EMBL" id="OGK73299.1"/>
    </source>
</evidence>
<sequence length="81" mass="8806">MPAFDGTGPTGTGSMTGRGMGRCGGKSRGLGQGFGRGMRRGLNRFYCGAQAWSKEDIKDYKKALQEELEDIDKELNEADKN</sequence>
<evidence type="ECO:0000256" key="2">
    <source>
        <dbReference type="SAM" id="MobiDB-lite"/>
    </source>
</evidence>
<evidence type="ECO:0000313" key="4">
    <source>
        <dbReference type="Proteomes" id="UP000177050"/>
    </source>
</evidence>
<dbReference type="Proteomes" id="UP000177050">
    <property type="component" value="Unassembled WGS sequence"/>
</dbReference>
<dbReference type="EMBL" id="MGBR01000001">
    <property type="protein sequence ID" value="OGK73299.1"/>
    <property type="molecule type" value="Genomic_DNA"/>
</dbReference>
<evidence type="ECO:0000256" key="1">
    <source>
        <dbReference type="SAM" id="Coils"/>
    </source>
</evidence>
<accession>A0A1F7KZJ2</accession>
<feature type="region of interest" description="Disordered" evidence="2">
    <location>
        <begin position="1"/>
        <end position="38"/>
    </location>
</feature>
<organism evidence="3 4">
    <name type="scientific">Candidatus Roizmanbacteria bacterium RIFOXYD1_FULL_38_12</name>
    <dbReference type="NCBI Taxonomy" id="1802093"/>
    <lineage>
        <taxon>Bacteria</taxon>
        <taxon>Candidatus Roizmaniibacteriota</taxon>
    </lineage>
</organism>
<feature type="coiled-coil region" evidence="1">
    <location>
        <begin position="54"/>
        <end position="81"/>
    </location>
</feature>
<proteinExistence type="predicted"/>